<name>A0A6M4AVH6_9SPHN</name>
<keyword evidence="3" id="KW-1185">Reference proteome</keyword>
<gene>
    <name evidence="2" type="ORF">GV829_07995</name>
</gene>
<proteinExistence type="predicted"/>
<dbReference type="KEGG" id="slan:GV829_07995"/>
<dbReference type="AlphaFoldDB" id="A0A6M4AVH6"/>
<organism evidence="2 3">
    <name type="scientific">Sphingomonas lacunae</name>
    <dbReference type="NCBI Taxonomy" id="2698828"/>
    <lineage>
        <taxon>Bacteria</taxon>
        <taxon>Pseudomonadati</taxon>
        <taxon>Pseudomonadota</taxon>
        <taxon>Alphaproteobacteria</taxon>
        <taxon>Sphingomonadales</taxon>
        <taxon>Sphingomonadaceae</taxon>
        <taxon>Sphingomonas</taxon>
    </lineage>
</organism>
<protein>
    <submittedName>
        <fullName evidence="2">Uncharacterized protein</fullName>
    </submittedName>
</protein>
<feature type="region of interest" description="Disordered" evidence="1">
    <location>
        <begin position="29"/>
        <end position="49"/>
    </location>
</feature>
<evidence type="ECO:0000313" key="2">
    <source>
        <dbReference type="EMBL" id="QJQ32400.1"/>
    </source>
</evidence>
<dbReference type="EMBL" id="CP053015">
    <property type="protein sequence ID" value="QJQ32400.1"/>
    <property type="molecule type" value="Genomic_DNA"/>
</dbReference>
<dbReference type="RefSeq" id="WP_169945623.1">
    <property type="nucleotide sequence ID" value="NZ_CP053015.1"/>
</dbReference>
<sequence length="49" mass="5647">MIDMFSLLLSHSLLLLAFWRLRSRDDLDDEAEPGMAHRARGFARQSDEG</sequence>
<accession>A0A6M4AVH6</accession>
<evidence type="ECO:0000256" key="1">
    <source>
        <dbReference type="SAM" id="MobiDB-lite"/>
    </source>
</evidence>
<evidence type="ECO:0000313" key="3">
    <source>
        <dbReference type="Proteomes" id="UP000503018"/>
    </source>
</evidence>
<reference evidence="2 3" key="1">
    <citation type="submission" date="2020-01" db="EMBL/GenBank/DDBJ databases">
        <title>Sphingomonas sp. strain CSW-10.</title>
        <authorList>
            <person name="Chen W.-M."/>
        </authorList>
    </citation>
    <scope>NUCLEOTIDE SEQUENCE [LARGE SCALE GENOMIC DNA]</scope>
    <source>
        <strain evidence="2 3">CSW-10</strain>
    </source>
</reference>
<dbReference type="Proteomes" id="UP000503018">
    <property type="component" value="Chromosome"/>
</dbReference>